<dbReference type="RefSeq" id="WP_017758279.1">
    <property type="nucleotide sequence ID" value="NZ_QQAV01000006.1"/>
</dbReference>
<keyword evidence="3" id="KW-1185">Reference proteome</keyword>
<protein>
    <submittedName>
        <fullName evidence="2">Uncharacterized protein</fullName>
    </submittedName>
</protein>
<comment type="caution">
    <text evidence="2">The sequence shown here is derived from an EMBL/GenBank/DDBJ whole genome shotgun (WGS) entry which is preliminary data.</text>
</comment>
<dbReference type="Proteomes" id="UP000255265">
    <property type="component" value="Unassembled WGS sequence"/>
</dbReference>
<sequence>MSDRPAAPMGARPTDETDGSRMPPAGNAPDPAVESDSPASLRQRFGEAASMFGKLDTRPFDERNRPAPWWSRWLRRR</sequence>
<reference evidence="2 3" key="1">
    <citation type="submission" date="2018-07" db="EMBL/GenBank/DDBJ databases">
        <title>Genomic Encyclopedia of Type Strains, Phase IV (KMG-IV): sequencing the most valuable type-strain genomes for metagenomic binning, comparative biology and taxonomic classification.</title>
        <authorList>
            <person name="Goeker M."/>
        </authorList>
    </citation>
    <scope>NUCLEOTIDE SEQUENCE [LARGE SCALE GENOMIC DNA]</scope>
    <source>
        <strain evidence="2 3">DSM 21352</strain>
    </source>
</reference>
<dbReference type="OrthoDB" id="8913310at2"/>
<accession>A0A370FDQ7</accession>
<feature type="region of interest" description="Disordered" evidence="1">
    <location>
        <begin position="1"/>
        <end position="67"/>
    </location>
</feature>
<evidence type="ECO:0000256" key="1">
    <source>
        <dbReference type="SAM" id="MobiDB-lite"/>
    </source>
</evidence>
<name>A0A370FDQ7_9BURK</name>
<dbReference type="EMBL" id="QQAV01000006">
    <property type="protein sequence ID" value="RDI23383.1"/>
    <property type="molecule type" value="Genomic_DNA"/>
</dbReference>
<gene>
    <name evidence="2" type="ORF">DFR41_10687</name>
</gene>
<proteinExistence type="predicted"/>
<evidence type="ECO:0000313" key="2">
    <source>
        <dbReference type="EMBL" id="RDI23383.1"/>
    </source>
</evidence>
<dbReference type="AlphaFoldDB" id="A0A370FDQ7"/>
<feature type="compositionally biased region" description="Basic and acidic residues" evidence="1">
    <location>
        <begin position="55"/>
        <end position="65"/>
    </location>
</feature>
<organism evidence="2 3">
    <name type="scientific">Pseudacidovorax intermedius</name>
    <dbReference type="NCBI Taxonomy" id="433924"/>
    <lineage>
        <taxon>Bacteria</taxon>
        <taxon>Pseudomonadati</taxon>
        <taxon>Pseudomonadota</taxon>
        <taxon>Betaproteobacteria</taxon>
        <taxon>Burkholderiales</taxon>
        <taxon>Comamonadaceae</taxon>
        <taxon>Pseudacidovorax</taxon>
    </lineage>
</organism>
<evidence type="ECO:0000313" key="3">
    <source>
        <dbReference type="Proteomes" id="UP000255265"/>
    </source>
</evidence>